<feature type="active site" description="Proton acceptor" evidence="3">
    <location>
        <position position="228"/>
    </location>
</feature>
<dbReference type="OrthoDB" id="10252171at2759"/>
<dbReference type="PANTHER" id="PTHR24346">
    <property type="entry name" value="MAP/MICROTUBULE AFFINITY-REGULATING KINASE"/>
    <property type="match status" value="1"/>
</dbReference>
<evidence type="ECO:0000256" key="7">
    <source>
        <dbReference type="SAM" id="MobiDB-lite"/>
    </source>
</evidence>
<feature type="binding site" evidence="4">
    <location>
        <position position="189"/>
    </location>
    <ligand>
        <name>ATP</name>
        <dbReference type="ChEBI" id="CHEBI:30616"/>
    </ligand>
</feature>
<dbReference type="PROSITE" id="PS00107">
    <property type="entry name" value="PROTEIN_KINASE_ATP"/>
    <property type="match status" value="1"/>
</dbReference>
<dbReference type="Gene3D" id="1.10.510.10">
    <property type="entry name" value="Transferase(Phosphotransferase) domain 1"/>
    <property type="match status" value="1"/>
</dbReference>
<keyword evidence="9" id="KW-0808">Transferase</keyword>
<keyword evidence="1 5" id="KW-0547">Nucleotide-binding</keyword>
<reference evidence="9 10" key="1">
    <citation type="submission" date="2016-07" db="EMBL/GenBank/DDBJ databases">
        <title>Pervasive Adenine N6-methylation of Active Genes in Fungi.</title>
        <authorList>
            <consortium name="DOE Joint Genome Institute"/>
            <person name="Mondo S.J."/>
            <person name="Dannebaum R.O."/>
            <person name="Kuo R.C."/>
            <person name="Labutti K."/>
            <person name="Haridas S."/>
            <person name="Kuo A."/>
            <person name="Salamov A."/>
            <person name="Ahrendt S.R."/>
            <person name="Lipzen A."/>
            <person name="Sullivan W."/>
            <person name="Andreopoulos W.B."/>
            <person name="Clum A."/>
            <person name="Lindquist E."/>
            <person name="Daum C."/>
            <person name="Ramamoorthy G.K."/>
            <person name="Gryganskyi A."/>
            <person name="Culley D."/>
            <person name="Magnuson J.K."/>
            <person name="James T.Y."/>
            <person name="O'Malley M.A."/>
            <person name="Stajich J.E."/>
            <person name="Spatafora J.W."/>
            <person name="Visel A."/>
            <person name="Grigoriev I.V."/>
        </authorList>
    </citation>
    <scope>NUCLEOTIDE SEQUENCE [LARGE SCALE GENOMIC DNA]</scope>
    <source>
        <strain evidence="9 10">NRRL 3301</strain>
    </source>
</reference>
<proteinExistence type="inferred from homology"/>
<dbReference type="EMBL" id="MCGT01000014">
    <property type="protein sequence ID" value="ORX54128.1"/>
    <property type="molecule type" value="Genomic_DNA"/>
</dbReference>
<dbReference type="GO" id="GO:0043066">
    <property type="term" value="P:negative regulation of apoptotic process"/>
    <property type="evidence" value="ECO:0007669"/>
    <property type="project" value="InterPro"/>
</dbReference>
<dbReference type="Gene3D" id="3.30.200.20">
    <property type="entry name" value="Phosphorylase Kinase, domain 1"/>
    <property type="match status" value="1"/>
</dbReference>
<name>A0A1X2GHV4_9FUNG</name>
<comment type="similarity">
    <text evidence="6">Belongs to the protein kinase superfamily.</text>
</comment>
<dbReference type="GO" id="GO:0004674">
    <property type="term" value="F:protein serine/threonine kinase activity"/>
    <property type="evidence" value="ECO:0007669"/>
    <property type="project" value="UniProtKB-KW"/>
</dbReference>
<dbReference type="PROSITE" id="PS00108">
    <property type="entry name" value="PROTEIN_KINASE_ST"/>
    <property type="match status" value="1"/>
</dbReference>
<dbReference type="InterPro" id="IPR011009">
    <property type="entry name" value="Kinase-like_dom_sf"/>
</dbReference>
<evidence type="ECO:0000256" key="5">
    <source>
        <dbReference type="PROSITE-ProRule" id="PRU10141"/>
    </source>
</evidence>
<evidence type="ECO:0000256" key="6">
    <source>
        <dbReference type="RuleBase" id="RU000304"/>
    </source>
</evidence>
<dbReference type="InterPro" id="IPR017348">
    <property type="entry name" value="PIM1/2/3"/>
</dbReference>
<evidence type="ECO:0000256" key="2">
    <source>
        <dbReference type="ARBA" id="ARBA00022840"/>
    </source>
</evidence>
<accession>A0A1X2GHV4</accession>
<dbReference type="InterPro" id="IPR017441">
    <property type="entry name" value="Protein_kinase_ATP_BS"/>
</dbReference>
<evidence type="ECO:0000259" key="8">
    <source>
        <dbReference type="PROSITE" id="PS50011"/>
    </source>
</evidence>
<sequence length="364" mass="40969">MNPVTSDPLVHAFEPVAKSTVSAETTATKQLRDYALPACLSQHYVLGQELGNGGFGFVVSAKARSTNEEVAIKFIYKHKVPATSLMMDAHGQCLPMEIYILKHASHDTIVRYIDSFDDSTYYYLVMELHGSQWNLPATAFVSKPTTPNPLHHLPDLSHSSDPSDDDDDSDDHANACKQPAIISRRGSCDLFECIEQHQAFPEPLAKYVFRQIVECVSYLDTWGVCHRDIKDENIVIDANYQVKLIDFGSAVLLPRHFDPNTPNNVVMHRRFYGTIAFASPEILRMEPYQAEPAEVWSLGVLLYTLVFGEVPFNNAHTAMAAQWYPSPKQHVSSKCLHLIHCLLGKNPQDRPSIHRVLSHPWLQC</sequence>
<evidence type="ECO:0000313" key="10">
    <source>
        <dbReference type="Proteomes" id="UP000242146"/>
    </source>
</evidence>
<evidence type="ECO:0000313" key="9">
    <source>
        <dbReference type="EMBL" id="ORX54128.1"/>
    </source>
</evidence>
<keyword evidence="9" id="KW-0418">Kinase</keyword>
<dbReference type="InterPro" id="IPR008271">
    <property type="entry name" value="Ser/Thr_kinase_AS"/>
</dbReference>
<dbReference type="PIRSF" id="PIRSF037993">
    <property type="entry name" value="STPK_Pim-1"/>
    <property type="match status" value="1"/>
</dbReference>
<evidence type="ECO:0000256" key="3">
    <source>
        <dbReference type="PIRSR" id="PIRSR037993-1"/>
    </source>
</evidence>
<feature type="domain" description="Protein kinase" evidence="8">
    <location>
        <begin position="44"/>
        <end position="362"/>
    </location>
</feature>
<keyword evidence="2 4" id="KW-0067">ATP-binding</keyword>
<dbReference type="GO" id="GO:0045719">
    <property type="term" value="P:negative regulation of glycogen biosynthetic process"/>
    <property type="evidence" value="ECO:0007669"/>
    <property type="project" value="TreeGrafter"/>
</dbReference>
<evidence type="ECO:0000256" key="1">
    <source>
        <dbReference type="ARBA" id="ARBA00022741"/>
    </source>
</evidence>
<dbReference type="Pfam" id="PF00069">
    <property type="entry name" value="Pkinase"/>
    <property type="match status" value="2"/>
</dbReference>
<evidence type="ECO:0000256" key="4">
    <source>
        <dbReference type="PIRSR" id="PIRSR037993-2"/>
    </source>
</evidence>
<dbReference type="GO" id="GO:0005829">
    <property type="term" value="C:cytosol"/>
    <property type="evidence" value="ECO:0007669"/>
    <property type="project" value="TreeGrafter"/>
</dbReference>
<keyword evidence="10" id="KW-1185">Reference proteome</keyword>
<dbReference type="GO" id="GO:0005524">
    <property type="term" value="F:ATP binding"/>
    <property type="evidence" value="ECO:0007669"/>
    <property type="project" value="UniProtKB-UniRule"/>
</dbReference>
<gene>
    <name evidence="9" type="ORF">DM01DRAFT_1407625</name>
</gene>
<dbReference type="STRING" id="101127.A0A1X2GHV4"/>
<protein>
    <submittedName>
        <fullName evidence="9">Kinase-like protein</fullName>
    </submittedName>
</protein>
<dbReference type="GO" id="GO:0005634">
    <property type="term" value="C:nucleus"/>
    <property type="evidence" value="ECO:0007669"/>
    <property type="project" value="TreeGrafter"/>
</dbReference>
<dbReference type="PANTHER" id="PTHR24346:SF72">
    <property type="entry name" value="CAMK PROTEIN KINASE"/>
    <property type="match status" value="1"/>
</dbReference>
<dbReference type="SUPFAM" id="SSF56112">
    <property type="entry name" value="Protein kinase-like (PK-like)"/>
    <property type="match status" value="2"/>
</dbReference>
<dbReference type="SMART" id="SM00220">
    <property type="entry name" value="S_TKc"/>
    <property type="match status" value="1"/>
</dbReference>
<dbReference type="InterPro" id="IPR000719">
    <property type="entry name" value="Prot_kinase_dom"/>
</dbReference>
<dbReference type="GO" id="GO:0035556">
    <property type="term" value="P:intracellular signal transduction"/>
    <property type="evidence" value="ECO:0007669"/>
    <property type="project" value="TreeGrafter"/>
</dbReference>
<feature type="region of interest" description="Disordered" evidence="7">
    <location>
        <begin position="151"/>
        <end position="174"/>
    </location>
</feature>
<dbReference type="Proteomes" id="UP000242146">
    <property type="component" value="Unassembled WGS sequence"/>
</dbReference>
<comment type="caution">
    <text evidence="9">The sequence shown here is derived from an EMBL/GenBank/DDBJ whole genome shotgun (WGS) entry which is preliminary data.</text>
</comment>
<dbReference type="AlphaFoldDB" id="A0A1X2GHV4"/>
<feature type="binding site" evidence="5">
    <location>
        <position position="73"/>
    </location>
    <ligand>
        <name>ATP</name>
        <dbReference type="ChEBI" id="CHEBI:30616"/>
    </ligand>
</feature>
<keyword evidence="6" id="KW-0723">Serine/threonine-protein kinase</keyword>
<organism evidence="9 10">
    <name type="scientific">Hesseltinella vesiculosa</name>
    <dbReference type="NCBI Taxonomy" id="101127"/>
    <lineage>
        <taxon>Eukaryota</taxon>
        <taxon>Fungi</taxon>
        <taxon>Fungi incertae sedis</taxon>
        <taxon>Mucoromycota</taxon>
        <taxon>Mucoromycotina</taxon>
        <taxon>Mucoromycetes</taxon>
        <taxon>Mucorales</taxon>
        <taxon>Cunninghamellaceae</taxon>
        <taxon>Hesseltinella</taxon>
    </lineage>
</organism>
<dbReference type="PROSITE" id="PS50011">
    <property type="entry name" value="PROTEIN_KINASE_DOM"/>
    <property type="match status" value="1"/>
</dbReference>